<sequence length="83" mass="9314">MDVTNLGLVPVLIERARELTWKRPGRSVIDQALHRPIAAKWEGPMIDGFGPRSDQMWLSSRPAYEVARLSKASHCLSCGEVRV</sequence>
<evidence type="ECO:0000313" key="2">
    <source>
        <dbReference type="Proteomes" id="UP000035540"/>
    </source>
</evidence>
<dbReference type="AlphaFoldDB" id="A0A0G3H4L7"/>
<organism evidence="1 2">
    <name type="scientific">Corynebacterium testudinoris</name>
    <dbReference type="NCBI Taxonomy" id="136857"/>
    <lineage>
        <taxon>Bacteria</taxon>
        <taxon>Bacillati</taxon>
        <taxon>Actinomycetota</taxon>
        <taxon>Actinomycetes</taxon>
        <taxon>Mycobacteriales</taxon>
        <taxon>Corynebacteriaceae</taxon>
        <taxon>Corynebacterium</taxon>
    </lineage>
</organism>
<dbReference type="EMBL" id="CP011545">
    <property type="protein sequence ID" value="AKK08346.1"/>
    <property type="molecule type" value="Genomic_DNA"/>
</dbReference>
<gene>
    <name evidence="1" type="ORF">CTEST_04495</name>
</gene>
<dbReference type="KEGG" id="cted:CTEST_04495"/>
<protein>
    <submittedName>
        <fullName evidence="1">Uncharacterized protein</fullName>
    </submittedName>
</protein>
<reference evidence="1 2" key="1">
    <citation type="journal article" date="2015" name="Genome Announc.">
        <title>Complete Genome Sequence of the Type Strain Corynebacterium testudinoris DSM 44614, Recovered from Necrotic Lesions in the Mouth of a Tortoise.</title>
        <authorList>
            <person name="Ruckert C."/>
            <person name="Kriete M."/>
            <person name="Jaenicke S."/>
            <person name="Winkler A."/>
            <person name="Tauch A."/>
        </authorList>
    </citation>
    <scope>NUCLEOTIDE SEQUENCE [LARGE SCALE GENOMIC DNA]</scope>
    <source>
        <strain evidence="1 2">DSM 44614</strain>
    </source>
</reference>
<dbReference type="Proteomes" id="UP000035540">
    <property type="component" value="Chromosome"/>
</dbReference>
<reference evidence="2" key="2">
    <citation type="submission" date="2015-05" db="EMBL/GenBank/DDBJ databases">
        <title>Complete genome sequence of Corynebacterium testudinoris DSM 44614, recovered from necrotic lesions in the mouth of a tortoise.</title>
        <authorList>
            <person name="Ruckert C."/>
            <person name="Albersmeier A."/>
            <person name="Winkler A."/>
            <person name="Tauch A."/>
        </authorList>
    </citation>
    <scope>NUCLEOTIDE SEQUENCE [LARGE SCALE GENOMIC DNA]</scope>
    <source>
        <strain evidence="2">DSM 44614</strain>
    </source>
</reference>
<keyword evidence="2" id="KW-1185">Reference proteome</keyword>
<dbReference type="OrthoDB" id="4564594at2"/>
<accession>A0A0G3H4L7</accession>
<dbReference type="RefSeq" id="WP_047252721.1">
    <property type="nucleotide sequence ID" value="NZ_CP011545.1"/>
</dbReference>
<dbReference type="PATRIC" id="fig|136857.5.peg.889"/>
<evidence type="ECO:0000313" key="1">
    <source>
        <dbReference type="EMBL" id="AKK08346.1"/>
    </source>
</evidence>
<proteinExistence type="predicted"/>
<name>A0A0G3H4L7_9CORY</name>